<keyword evidence="3" id="KW-1185">Reference proteome</keyword>
<reference evidence="2 3" key="1">
    <citation type="submission" date="2020-08" db="EMBL/GenBank/DDBJ databases">
        <authorList>
            <person name="Hejnol A."/>
        </authorList>
    </citation>
    <scope>NUCLEOTIDE SEQUENCE [LARGE SCALE GENOMIC DNA]</scope>
</reference>
<accession>A0A7I8VE93</accession>
<comment type="caution">
    <text evidence="2">The sequence shown here is derived from an EMBL/GenBank/DDBJ whole genome shotgun (WGS) entry which is preliminary data.</text>
</comment>
<organism evidence="2 3">
    <name type="scientific">Dimorphilus gyrociliatus</name>
    <dbReference type="NCBI Taxonomy" id="2664684"/>
    <lineage>
        <taxon>Eukaryota</taxon>
        <taxon>Metazoa</taxon>
        <taxon>Spiralia</taxon>
        <taxon>Lophotrochozoa</taxon>
        <taxon>Annelida</taxon>
        <taxon>Polychaeta</taxon>
        <taxon>Polychaeta incertae sedis</taxon>
        <taxon>Dinophilidae</taxon>
        <taxon>Dimorphilus</taxon>
    </lineage>
</organism>
<dbReference type="EMBL" id="CAJFCJ010000005">
    <property type="protein sequence ID" value="CAD5114573.1"/>
    <property type="molecule type" value="Genomic_DNA"/>
</dbReference>
<protein>
    <submittedName>
        <fullName evidence="2">Uncharacterized protein</fullName>
    </submittedName>
</protein>
<name>A0A7I8VE93_9ANNE</name>
<evidence type="ECO:0000313" key="2">
    <source>
        <dbReference type="EMBL" id="CAD5114573.1"/>
    </source>
</evidence>
<evidence type="ECO:0000313" key="3">
    <source>
        <dbReference type="Proteomes" id="UP000549394"/>
    </source>
</evidence>
<evidence type="ECO:0000256" key="1">
    <source>
        <dbReference type="SAM" id="MobiDB-lite"/>
    </source>
</evidence>
<sequence length="409" mass="47612">MDKHMTENLENECNSLPSSDEKEDSLVVSLQSLRSTVEHELNEIDKNREIDKKKMDQFIMNLITFILKQKMSITNEINEFYAEKKATLQQAISDTKLLHELQISSTNAIIQRNLLNLTKEFLYSTKLFFKKYTIFEKSLLTIDKNIGDIIETAYEKPIKEHSIRLKEQPSKVILTNKGFIALNRCNEIINLETQISLVSENRDILDISTTSDGNLAYLKHLNDRFYCYIHNLENNESNEICLPILELIPSTVMFAVFKGYVFISSHSSSVIYRFEISSSMLTSIETQGTMHSHKVFMDGWCMASAFKARYFDFNEQLHYDFDIKYVKKSKFSLYEDIIQKINKGIKIFTDDGFIYLINSESKLADAIEEDKIFNGKTLREYKITNEELIFCLSNRGDTIKVTIQYYPII</sequence>
<gene>
    <name evidence="2" type="ORF">DGYR_LOCUS3401</name>
</gene>
<dbReference type="AlphaFoldDB" id="A0A7I8VE93"/>
<proteinExistence type="predicted"/>
<feature type="region of interest" description="Disordered" evidence="1">
    <location>
        <begin position="1"/>
        <end position="22"/>
    </location>
</feature>
<dbReference type="Proteomes" id="UP000549394">
    <property type="component" value="Unassembled WGS sequence"/>
</dbReference>